<evidence type="ECO:0000313" key="2">
    <source>
        <dbReference type="Proteomes" id="UP000179636"/>
    </source>
</evidence>
<dbReference type="Proteomes" id="UP000179636">
    <property type="component" value="Unassembled WGS sequence"/>
</dbReference>
<protein>
    <submittedName>
        <fullName evidence="1">Uncharacterized protein</fullName>
    </submittedName>
</protein>
<proteinExistence type="predicted"/>
<sequence>MIPLMPDDTENTPGDRRWRSAETFQGFLDHMDEFRRSPQGRQLQADQHAAEADLQAWLADQPGVVVGRHGGQVPEQWEGQVDGHSFHFRERGGDWDIELDLHEQQPGITKGDLIATGTITAPGYGQSPRERAAFIVTTIRNHLRHTRTAEATACSDYAYRVEWSPADNEFVGLVVEFPSLSWLAPTEEQALRGIIKVVEQIAADDPDTGSLGPR</sequence>
<accession>A0A1S1JQT4</accession>
<evidence type="ECO:0000313" key="1">
    <source>
        <dbReference type="EMBL" id="OHT91067.1"/>
    </source>
</evidence>
<gene>
    <name evidence="1" type="ORF">BKG61_25570</name>
</gene>
<dbReference type="EMBL" id="MLHV01000033">
    <property type="protein sequence ID" value="OHT91067.1"/>
    <property type="molecule type" value="Genomic_DNA"/>
</dbReference>
<keyword evidence="2" id="KW-1185">Reference proteome</keyword>
<reference evidence="1 2" key="1">
    <citation type="submission" date="2016-10" db="EMBL/GenBank/DDBJ databases">
        <title>Evaluation of Human, Animal and Environmental Mycobacterium chelonae Isolates by Core Genome Phylogenomic Analysis, Targeted Gene Comparison, and Anti-microbial Susceptibility Patterns: A Tale of Mistaken Identities.</title>
        <authorList>
            <person name="Fogelson S.B."/>
            <person name="Camus A.C."/>
            <person name="Lorenz W."/>
            <person name="Vasireddy R."/>
            <person name="Vasireddy S."/>
            <person name="Smith T."/>
            <person name="Brown-Elliott B.A."/>
            <person name="Wallace R.J.Jr."/>
            <person name="Hasan N.A."/>
            <person name="Reischl U."/>
            <person name="Sanchez S."/>
        </authorList>
    </citation>
    <scope>NUCLEOTIDE SEQUENCE [LARGE SCALE GENOMIC DNA]</scope>
    <source>
        <strain evidence="1 2">24999</strain>
    </source>
</reference>
<comment type="caution">
    <text evidence="1">The sequence shown here is derived from an EMBL/GenBank/DDBJ whole genome shotgun (WGS) entry which is preliminary data.</text>
</comment>
<name>A0A1S1JQT4_9MYCO</name>
<dbReference type="AlphaFoldDB" id="A0A1S1JQT4"/>
<organism evidence="1 2">
    <name type="scientific">Mycobacterium syngnathidarum</name>
    <dbReference type="NCBI Taxonomy" id="1908205"/>
    <lineage>
        <taxon>Bacteria</taxon>
        <taxon>Bacillati</taxon>
        <taxon>Actinomycetota</taxon>
        <taxon>Actinomycetes</taxon>
        <taxon>Mycobacteriales</taxon>
        <taxon>Mycobacteriaceae</taxon>
        <taxon>Mycobacterium</taxon>
    </lineage>
</organism>